<comment type="caution">
    <text evidence="2">The sequence shown here is derived from an EMBL/GenBank/DDBJ whole genome shotgun (WGS) entry which is preliminary data.</text>
</comment>
<keyword evidence="3" id="KW-1185">Reference proteome</keyword>
<dbReference type="PANTHER" id="PTHR46960:SF1">
    <property type="entry name" value="E3 UBIQUITIN-PROTEIN LIGASE KEG"/>
    <property type="match status" value="1"/>
</dbReference>
<evidence type="ECO:0000256" key="1">
    <source>
        <dbReference type="SAM" id="MobiDB-lite"/>
    </source>
</evidence>
<feature type="compositionally biased region" description="Basic and acidic residues" evidence="1">
    <location>
        <begin position="272"/>
        <end position="283"/>
    </location>
</feature>
<proteinExistence type="predicted"/>
<evidence type="ECO:0000313" key="3">
    <source>
        <dbReference type="Proteomes" id="UP000823674"/>
    </source>
</evidence>
<dbReference type="EMBL" id="JADBGQ010000008">
    <property type="protein sequence ID" value="KAG5384994.1"/>
    <property type="molecule type" value="Genomic_DNA"/>
</dbReference>
<sequence length="295" mass="33193">MIVTFCSVKARVLASEVVKLVPLDMDQHVKLMRDVREPRAGILRVGFPRAFRGLKVDPAEIDRVEELKVGEYVRVKTSVSSMSYGWEDITLKSNVVMHNVDEEGDVGVAFCFWSKPFSCPLTDIEKVKPFHEKQEIHTKPSITQARLGWSNKTPATFGKIMKLNMDGTPSAHVTSRQTLWNVSPGYAEMLSVCEDGDWVRSNKSLGSRPSYDWLSVGRDTIVVVHSIQEADYLELAGCFRKGRWSTHYTDLEKIPVMNNGQFVHFANGSTKPRSDWRGAKPDSRGMINTVKADGE</sequence>
<feature type="region of interest" description="Disordered" evidence="1">
    <location>
        <begin position="270"/>
        <end position="295"/>
    </location>
</feature>
<dbReference type="InterPro" id="IPR044584">
    <property type="entry name" value="KEG"/>
</dbReference>
<reference evidence="2 3" key="1">
    <citation type="submission" date="2021-03" db="EMBL/GenBank/DDBJ databases">
        <authorList>
            <person name="King G.J."/>
            <person name="Bancroft I."/>
            <person name="Baten A."/>
            <person name="Bloomfield J."/>
            <person name="Borpatragohain P."/>
            <person name="He Z."/>
            <person name="Irish N."/>
            <person name="Irwin J."/>
            <person name="Liu K."/>
            <person name="Mauleon R.P."/>
            <person name="Moore J."/>
            <person name="Morris R."/>
            <person name="Ostergaard L."/>
            <person name="Wang B."/>
            <person name="Wells R."/>
        </authorList>
    </citation>
    <scope>NUCLEOTIDE SEQUENCE [LARGE SCALE GENOMIC DNA]</scope>
    <source>
        <strain evidence="2">R-o-18</strain>
        <tissue evidence="2">Leaf</tissue>
    </source>
</reference>
<name>A0ABQ7LEJ9_BRACM</name>
<evidence type="ECO:0008006" key="4">
    <source>
        <dbReference type="Google" id="ProtNLM"/>
    </source>
</evidence>
<dbReference type="Proteomes" id="UP000823674">
    <property type="component" value="Chromosome A09"/>
</dbReference>
<protein>
    <recommendedName>
        <fullName evidence="4">Mind bomb SH3 repeat domain-containing protein</fullName>
    </recommendedName>
</protein>
<gene>
    <name evidence="2" type="primary">A09p045650.1_BraROA</name>
    <name evidence="2" type="ORF">IGI04_036464</name>
</gene>
<dbReference type="PANTHER" id="PTHR46960">
    <property type="entry name" value="E3 UBIQUITIN-PROTEIN LIGASE KEG"/>
    <property type="match status" value="1"/>
</dbReference>
<accession>A0ABQ7LEJ9</accession>
<organism evidence="2 3">
    <name type="scientific">Brassica rapa subsp. trilocularis</name>
    <dbReference type="NCBI Taxonomy" id="1813537"/>
    <lineage>
        <taxon>Eukaryota</taxon>
        <taxon>Viridiplantae</taxon>
        <taxon>Streptophyta</taxon>
        <taxon>Embryophyta</taxon>
        <taxon>Tracheophyta</taxon>
        <taxon>Spermatophyta</taxon>
        <taxon>Magnoliopsida</taxon>
        <taxon>eudicotyledons</taxon>
        <taxon>Gunneridae</taxon>
        <taxon>Pentapetalae</taxon>
        <taxon>rosids</taxon>
        <taxon>malvids</taxon>
        <taxon>Brassicales</taxon>
        <taxon>Brassicaceae</taxon>
        <taxon>Brassiceae</taxon>
        <taxon>Brassica</taxon>
    </lineage>
</organism>
<feature type="non-terminal residue" evidence="2">
    <location>
        <position position="295"/>
    </location>
</feature>
<evidence type="ECO:0000313" key="2">
    <source>
        <dbReference type="EMBL" id="KAG5384994.1"/>
    </source>
</evidence>